<evidence type="ECO:0000313" key="11">
    <source>
        <dbReference type="EMBL" id="OGD64564.1"/>
    </source>
</evidence>
<dbReference type="GO" id="GO:0005975">
    <property type="term" value="P:carbohydrate metabolic process"/>
    <property type="evidence" value="ECO:0007669"/>
    <property type="project" value="InterPro"/>
</dbReference>
<dbReference type="GO" id="GO:0000287">
    <property type="term" value="F:magnesium ion binding"/>
    <property type="evidence" value="ECO:0007669"/>
    <property type="project" value="InterPro"/>
</dbReference>
<dbReference type="PANTHER" id="PTHR43771:SF1">
    <property type="entry name" value="PHOSPHOMANNOMUTASE"/>
    <property type="match status" value="1"/>
</dbReference>
<dbReference type="Pfam" id="PF02880">
    <property type="entry name" value="PGM_PMM_III"/>
    <property type="match status" value="1"/>
</dbReference>
<evidence type="ECO:0000259" key="8">
    <source>
        <dbReference type="Pfam" id="PF02878"/>
    </source>
</evidence>
<organism evidence="11 12">
    <name type="scientific">Candidatus Berkelbacteria bacterium RIFCSPLOWO2_01_FULL_50_28</name>
    <dbReference type="NCBI Taxonomy" id="1797471"/>
    <lineage>
        <taxon>Bacteria</taxon>
        <taxon>Candidatus Berkelbacteria</taxon>
    </lineage>
</organism>
<comment type="cofactor">
    <cofactor evidence="1">
        <name>Mg(2+)</name>
        <dbReference type="ChEBI" id="CHEBI:18420"/>
    </cofactor>
</comment>
<dbReference type="GO" id="GO:0016868">
    <property type="term" value="F:intramolecular phosphotransferase activity"/>
    <property type="evidence" value="ECO:0007669"/>
    <property type="project" value="InterPro"/>
</dbReference>
<dbReference type="InterPro" id="IPR005846">
    <property type="entry name" value="A-D-PHexomutase_a/b/a-III"/>
</dbReference>
<dbReference type="InterPro" id="IPR005841">
    <property type="entry name" value="Alpha-D-phosphohexomutase_SF"/>
</dbReference>
<name>A0A1F5EBH4_9BACT</name>
<dbReference type="Pfam" id="PF02879">
    <property type="entry name" value="PGM_PMM_II"/>
    <property type="match status" value="1"/>
</dbReference>
<keyword evidence="3" id="KW-0597">Phosphoprotein</keyword>
<feature type="domain" description="Alpha-D-phosphohexomutase alpha/beta/alpha" evidence="10">
    <location>
        <begin position="261"/>
        <end position="368"/>
    </location>
</feature>
<evidence type="ECO:0000256" key="3">
    <source>
        <dbReference type="ARBA" id="ARBA00022553"/>
    </source>
</evidence>
<dbReference type="InterPro" id="IPR016055">
    <property type="entry name" value="A-D-PHexomutase_a/b/a-I/II/III"/>
</dbReference>
<dbReference type="Pfam" id="PF02878">
    <property type="entry name" value="PGM_PMM_I"/>
    <property type="match status" value="1"/>
</dbReference>
<dbReference type="InterPro" id="IPR005845">
    <property type="entry name" value="A-D-PHexomutase_a/b/a-II"/>
</dbReference>
<evidence type="ECO:0000259" key="9">
    <source>
        <dbReference type="Pfam" id="PF02879"/>
    </source>
</evidence>
<dbReference type="PANTHER" id="PTHR43771">
    <property type="entry name" value="PHOSPHOMANNOMUTASE"/>
    <property type="match status" value="1"/>
</dbReference>
<feature type="domain" description="Alpha-D-phosphohexomutase alpha/beta/alpha" evidence="9">
    <location>
        <begin position="152"/>
        <end position="254"/>
    </location>
</feature>
<accession>A0A1F5EBH4</accession>
<dbReference type="SUPFAM" id="SSF53738">
    <property type="entry name" value="Phosphoglucomutase, first 3 domains"/>
    <property type="match status" value="3"/>
</dbReference>
<evidence type="ECO:0000256" key="4">
    <source>
        <dbReference type="ARBA" id="ARBA00022723"/>
    </source>
</evidence>
<dbReference type="PROSITE" id="PS00710">
    <property type="entry name" value="PGM_PMM"/>
    <property type="match status" value="1"/>
</dbReference>
<dbReference type="Proteomes" id="UP000177481">
    <property type="component" value="Unassembled WGS sequence"/>
</dbReference>
<dbReference type="InterPro" id="IPR016066">
    <property type="entry name" value="A-D-PHexomutase_CS"/>
</dbReference>
<dbReference type="InterPro" id="IPR036900">
    <property type="entry name" value="A-D-PHexomutase_C_sf"/>
</dbReference>
<dbReference type="SUPFAM" id="SSF55957">
    <property type="entry name" value="Phosphoglucomutase, C-terminal domain"/>
    <property type="match status" value="1"/>
</dbReference>
<evidence type="ECO:0000256" key="7">
    <source>
        <dbReference type="RuleBase" id="RU004326"/>
    </source>
</evidence>
<gene>
    <name evidence="11" type="ORF">A3A71_00715</name>
</gene>
<keyword evidence="5 7" id="KW-0460">Magnesium</keyword>
<evidence type="ECO:0000256" key="2">
    <source>
        <dbReference type="ARBA" id="ARBA00010231"/>
    </source>
</evidence>
<dbReference type="Gene3D" id="3.30.310.50">
    <property type="entry name" value="Alpha-D-phosphohexomutase, C-terminal domain"/>
    <property type="match status" value="1"/>
</dbReference>
<protein>
    <recommendedName>
        <fullName evidence="13">Phosphomannomutase</fullName>
    </recommendedName>
</protein>
<dbReference type="InterPro" id="IPR005844">
    <property type="entry name" value="A-D-PHexomutase_a/b/a-I"/>
</dbReference>
<dbReference type="PRINTS" id="PR00509">
    <property type="entry name" value="PGMPMM"/>
</dbReference>
<dbReference type="Gene3D" id="3.40.120.10">
    <property type="entry name" value="Alpha-D-Glucose-1,6-Bisphosphate, subunit A, domain 3"/>
    <property type="match status" value="3"/>
</dbReference>
<dbReference type="EMBL" id="MEZX01000002">
    <property type="protein sequence ID" value="OGD64564.1"/>
    <property type="molecule type" value="Genomic_DNA"/>
</dbReference>
<evidence type="ECO:0008006" key="13">
    <source>
        <dbReference type="Google" id="ProtNLM"/>
    </source>
</evidence>
<evidence type="ECO:0000313" key="12">
    <source>
        <dbReference type="Proteomes" id="UP000177481"/>
    </source>
</evidence>
<feature type="domain" description="Alpha-D-phosphohexomutase alpha/beta/alpha" evidence="8">
    <location>
        <begin position="5"/>
        <end position="126"/>
    </location>
</feature>
<reference evidence="11 12" key="1">
    <citation type="journal article" date="2016" name="Nat. Commun.">
        <title>Thousands of microbial genomes shed light on interconnected biogeochemical processes in an aquifer system.</title>
        <authorList>
            <person name="Anantharaman K."/>
            <person name="Brown C.T."/>
            <person name="Hug L.A."/>
            <person name="Sharon I."/>
            <person name="Castelle C.J."/>
            <person name="Probst A.J."/>
            <person name="Thomas B.C."/>
            <person name="Singh A."/>
            <person name="Wilkins M.J."/>
            <person name="Karaoz U."/>
            <person name="Brodie E.L."/>
            <person name="Williams K.H."/>
            <person name="Hubbard S.S."/>
            <person name="Banfield J.F."/>
        </authorList>
    </citation>
    <scope>NUCLEOTIDE SEQUENCE [LARGE SCALE GENOMIC DNA]</scope>
</reference>
<keyword evidence="4 7" id="KW-0479">Metal-binding</keyword>
<dbReference type="CDD" id="cd03089">
    <property type="entry name" value="PMM_PGM"/>
    <property type="match status" value="1"/>
</dbReference>
<proteinExistence type="inferred from homology"/>
<keyword evidence="6" id="KW-0413">Isomerase</keyword>
<sequence length="452" mass="50768">MDLGNIFRAYDVRGIYPSEINEAVAQRIAQAGAQFLNAKTMAVGRDVRLSSPRLEKAVIDGLISAGVDVMEIGAVPTELLYFAVGYYNLGGGIQVTASHNPAQFNGLKFIGEGVKALSEEDGLQEIRHFADSDRRFDAERDGEVHSRNVEEAYFDFLTQFCSFDNGRKLKIVANNNFGLSGPVVERLLKRLASDHIQLIKLNFEPNGTFPDGPPNPLLEKVQRQTRVQLLEHQADFAVMWDADGDRCMLMDERGEVIENCHLTALLAVYLLKENPGSKIIHDPRNVWAVDEAVKSSGGVPLVNRAGHAFIKHRMREEGALFAGETSGHFYFRDFFFADSGIIPFLLFLNIVANSDQKVSELFAHLRAKYPVSGEINFEFEDNYKVVEEARKRYIKGEIDNTDGLSVSYKNWRFNLHVANTENRLRLNVEAHDKWTLQAKTDELVTLIKSLSA</sequence>
<comment type="similarity">
    <text evidence="2 7">Belongs to the phosphohexose mutase family.</text>
</comment>
<evidence type="ECO:0000256" key="1">
    <source>
        <dbReference type="ARBA" id="ARBA00001946"/>
    </source>
</evidence>
<evidence type="ECO:0000256" key="5">
    <source>
        <dbReference type="ARBA" id="ARBA00022842"/>
    </source>
</evidence>
<evidence type="ECO:0000256" key="6">
    <source>
        <dbReference type="ARBA" id="ARBA00023235"/>
    </source>
</evidence>
<comment type="caution">
    <text evidence="11">The sequence shown here is derived from an EMBL/GenBank/DDBJ whole genome shotgun (WGS) entry which is preliminary data.</text>
</comment>
<dbReference type="AlphaFoldDB" id="A0A1F5EBH4"/>
<evidence type="ECO:0000259" key="10">
    <source>
        <dbReference type="Pfam" id="PF02880"/>
    </source>
</evidence>
<dbReference type="STRING" id="1797471.A3A71_00715"/>